<keyword evidence="3" id="KW-1185">Reference proteome</keyword>
<name>A0A975BN36_9BACT</name>
<sequence length="47" mass="5268">MSSGETRLFPSQAADRSGKKSRVSFPDRYHSISTSAKVLYPNYNVKC</sequence>
<organism evidence="2 3">
    <name type="scientific">Desulfonema magnum</name>
    <dbReference type="NCBI Taxonomy" id="45655"/>
    <lineage>
        <taxon>Bacteria</taxon>
        <taxon>Pseudomonadati</taxon>
        <taxon>Thermodesulfobacteriota</taxon>
        <taxon>Desulfobacteria</taxon>
        <taxon>Desulfobacterales</taxon>
        <taxon>Desulfococcaceae</taxon>
        <taxon>Desulfonema</taxon>
    </lineage>
</organism>
<accession>A0A975BN36</accession>
<evidence type="ECO:0000256" key="1">
    <source>
        <dbReference type="SAM" id="MobiDB-lite"/>
    </source>
</evidence>
<protein>
    <submittedName>
        <fullName evidence="2">Uncharacterized protein</fullName>
    </submittedName>
</protein>
<evidence type="ECO:0000313" key="3">
    <source>
        <dbReference type="Proteomes" id="UP000663722"/>
    </source>
</evidence>
<proteinExistence type="predicted"/>
<evidence type="ECO:0000313" key="2">
    <source>
        <dbReference type="EMBL" id="QTA88582.1"/>
    </source>
</evidence>
<dbReference type="KEGG" id="dmm:dnm_046290"/>
<gene>
    <name evidence="2" type="ORF">dnm_046290</name>
</gene>
<dbReference type="Proteomes" id="UP000663722">
    <property type="component" value="Chromosome"/>
</dbReference>
<feature type="region of interest" description="Disordered" evidence="1">
    <location>
        <begin position="1"/>
        <end position="25"/>
    </location>
</feature>
<dbReference type="AlphaFoldDB" id="A0A975BN36"/>
<reference evidence="2" key="1">
    <citation type="journal article" date="2021" name="Microb. Physiol.">
        <title>Proteogenomic Insights into the Physiology of Marine, Sulfate-Reducing, Filamentous Desulfonema limicola and Desulfonema magnum.</title>
        <authorList>
            <person name="Schnaars V."/>
            <person name="Wohlbrand L."/>
            <person name="Scheve S."/>
            <person name="Hinrichs C."/>
            <person name="Reinhardt R."/>
            <person name="Rabus R."/>
        </authorList>
    </citation>
    <scope>NUCLEOTIDE SEQUENCE</scope>
    <source>
        <strain evidence="2">4be13</strain>
    </source>
</reference>
<dbReference type="EMBL" id="CP061800">
    <property type="protein sequence ID" value="QTA88582.1"/>
    <property type="molecule type" value="Genomic_DNA"/>
</dbReference>